<reference evidence="3 4" key="1">
    <citation type="submission" date="2020-04" db="EMBL/GenBank/DDBJ databases">
        <authorList>
            <person name="Hitch T.C.A."/>
            <person name="Wylensek D."/>
            <person name="Clavel T."/>
        </authorList>
    </citation>
    <scope>NUCLEOTIDE SEQUENCE [LARGE SCALE GENOMIC DNA]</scope>
    <source>
        <strain evidence="3 4">WCA-380-WT-3C</strain>
    </source>
</reference>
<evidence type="ECO:0000256" key="1">
    <source>
        <dbReference type="SAM" id="Coils"/>
    </source>
</evidence>
<dbReference type="RefSeq" id="WP_047339152.1">
    <property type="nucleotide sequence ID" value="NZ_CP144498.1"/>
</dbReference>
<evidence type="ECO:0000256" key="2">
    <source>
        <dbReference type="SAM" id="MobiDB-lite"/>
    </source>
</evidence>
<feature type="coiled-coil region" evidence="1">
    <location>
        <begin position="4"/>
        <end position="31"/>
    </location>
</feature>
<dbReference type="AlphaFoldDB" id="A0A7X9NN96"/>
<dbReference type="EMBL" id="JABAFV010000017">
    <property type="protein sequence ID" value="NME50432.1"/>
    <property type="molecule type" value="Genomic_DNA"/>
</dbReference>
<evidence type="ECO:0000313" key="4">
    <source>
        <dbReference type="Proteomes" id="UP000588071"/>
    </source>
</evidence>
<gene>
    <name evidence="3" type="ORF">HF857_09435</name>
</gene>
<keyword evidence="1" id="KW-0175">Coiled coil</keyword>
<comment type="caution">
    <text evidence="3">The sequence shown here is derived from an EMBL/GenBank/DDBJ whole genome shotgun (WGS) entry which is preliminary data.</text>
</comment>
<name>A0A7X9NN96_9ENTE</name>
<feature type="compositionally biased region" description="Acidic residues" evidence="2">
    <location>
        <begin position="76"/>
        <end position="88"/>
    </location>
</feature>
<feature type="region of interest" description="Disordered" evidence="2">
    <location>
        <begin position="71"/>
        <end position="103"/>
    </location>
</feature>
<protein>
    <submittedName>
        <fullName evidence="3">Uncharacterized protein</fullName>
    </submittedName>
</protein>
<evidence type="ECO:0000313" key="3">
    <source>
        <dbReference type="EMBL" id="NME50432.1"/>
    </source>
</evidence>
<dbReference type="Proteomes" id="UP000588071">
    <property type="component" value="Unassembled WGS sequence"/>
</dbReference>
<sequence length="103" mass="12252">MAKFEKYTKDIEKAEKKLAKLRKAKEKEENKLLLQIAKNYVKLRRLENPEMSYDEILEYQKLEFEDLEANLSNNATDEEIEKVEDTEPEQNNYEEPVGFGSFE</sequence>
<organism evidence="3 4">
    <name type="scientific">Enterococcus cecorum</name>
    <dbReference type="NCBI Taxonomy" id="44008"/>
    <lineage>
        <taxon>Bacteria</taxon>
        <taxon>Bacillati</taxon>
        <taxon>Bacillota</taxon>
        <taxon>Bacilli</taxon>
        <taxon>Lactobacillales</taxon>
        <taxon>Enterococcaceae</taxon>
        <taxon>Enterococcus</taxon>
    </lineage>
</organism>
<accession>A0A7X9NN96</accession>
<proteinExistence type="predicted"/>